<feature type="chain" id="PRO_5013108838" evidence="1">
    <location>
        <begin position="17"/>
        <end position="52"/>
    </location>
</feature>
<accession>A0A1J8PKU7</accession>
<dbReference type="AlphaFoldDB" id="A0A1J8PKU7"/>
<name>A0A1J8PKU7_9AGAM</name>
<dbReference type="Proteomes" id="UP000183567">
    <property type="component" value="Unassembled WGS sequence"/>
</dbReference>
<organism evidence="2 3">
    <name type="scientific">Rhizopogon vesiculosus</name>
    <dbReference type="NCBI Taxonomy" id="180088"/>
    <lineage>
        <taxon>Eukaryota</taxon>
        <taxon>Fungi</taxon>
        <taxon>Dikarya</taxon>
        <taxon>Basidiomycota</taxon>
        <taxon>Agaricomycotina</taxon>
        <taxon>Agaricomycetes</taxon>
        <taxon>Agaricomycetidae</taxon>
        <taxon>Boletales</taxon>
        <taxon>Suillineae</taxon>
        <taxon>Rhizopogonaceae</taxon>
        <taxon>Rhizopogon</taxon>
    </lineage>
</organism>
<dbReference type="EMBL" id="LVVM01006305">
    <property type="protein sequence ID" value="OJA08427.1"/>
    <property type="molecule type" value="Genomic_DNA"/>
</dbReference>
<comment type="caution">
    <text evidence="2">The sequence shown here is derived from an EMBL/GenBank/DDBJ whole genome shotgun (WGS) entry which is preliminary data.</text>
</comment>
<evidence type="ECO:0000313" key="2">
    <source>
        <dbReference type="EMBL" id="OJA08427.1"/>
    </source>
</evidence>
<feature type="signal peptide" evidence="1">
    <location>
        <begin position="1"/>
        <end position="16"/>
    </location>
</feature>
<dbReference type="OrthoDB" id="2657645at2759"/>
<sequence length="52" mass="6072">MFFLVAHALMDFYAASVDYETDSKIQDTIANEFKERTILCIARKSSPNHYRI</sequence>
<evidence type="ECO:0000313" key="3">
    <source>
        <dbReference type="Proteomes" id="UP000183567"/>
    </source>
</evidence>
<keyword evidence="1" id="KW-0732">Signal</keyword>
<gene>
    <name evidence="2" type="ORF">AZE42_08306</name>
</gene>
<evidence type="ECO:0000256" key="1">
    <source>
        <dbReference type="SAM" id="SignalP"/>
    </source>
</evidence>
<proteinExistence type="predicted"/>
<protein>
    <submittedName>
        <fullName evidence="2">Uncharacterized protein</fullName>
    </submittedName>
</protein>
<reference evidence="2 3" key="1">
    <citation type="submission" date="2016-03" db="EMBL/GenBank/DDBJ databases">
        <title>Comparative genomics of the ectomycorrhizal sister species Rhizopogon vinicolor and Rhizopogon vesiculosus (Basidiomycota: Boletales) reveals a divergence of the mating type B locus.</title>
        <authorList>
            <person name="Mujic A.B."/>
            <person name="Kuo A."/>
            <person name="Tritt A."/>
            <person name="Lipzen A."/>
            <person name="Chen C."/>
            <person name="Johnson J."/>
            <person name="Sharma A."/>
            <person name="Barry K."/>
            <person name="Grigoriev I.V."/>
            <person name="Spatafora J.W."/>
        </authorList>
    </citation>
    <scope>NUCLEOTIDE SEQUENCE [LARGE SCALE GENOMIC DNA]</scope>
    <source>
        <strain evidence="2 3">AM-OR11-056</strain>
    </source>
</reference>
<keyword evidence="3" id="KW-1185">Reference proteome</keyword>